<dbReference type="EMBL" id="DS232290">
    <property type="protein sequence ID" value="EDS39205.1"/>
    <property type="molecule type" value="Genomic_DNA"/>
</dbReference>
<evidence type="ECO:0000313" key="3">
    <source>
        <dbReference type="Proteomes" id="UP000002320"/>
    </source>
</evidence>
<dbReference type="KEGG" id="cqu:CpipJ_CPIJ013153"/>
<proteinExistence type="predicted"/>
<dbReference type="EnsemblMetazoa" id="CPIJ013153-RA">
    <property type="protein sequence ID" value="CPIJ013153-PA"/>
    <property type="gene ID" value="CPIJ013153"/>
</dbReference>
<dbReference type="VEuPathDB" id="VectorBase:CPIJ013153"/>
<evidence type="ECO:0000313" key="1">
    <source>
        <dbReference type="EMBL" id="EDS39205.1"/>
    </source>
</evidence>
<name>B0X2I2_CULQU</name>
<protein>
    <submittedName>
        <fullName evidence="1 2">Uncharacterized protein</fullName>
    </submittedName>
</protein>
<reference evidence="1" key="1">
    <citation type="submission" date="2007-03" db="EMBL/GenBank/DDBJ databases">
        <title>Annotation of Culex pipiens quinquefasciatus.</title>
        <authorList>
            <consortium name="The Broad Institute Genome Sequencing Platform"/>
            <person name="Atkinson P.W."/>
            <person name="Hemingway J."/>
            <person name="Christensen B.M."/>
            <person name="Higgs S."/>
            <person name="Kodira C."/>
            <person name="Hannick L."/>
            <person name="Megy K."/>
            <person name="O'Leary S."/>
            <person name="Pearson M."/>
            <person name="Haas B.J."/>
            <person name="Mauceli E."/>
            <person name="Wortman J.R."/>
            <person name="Lee N.H."/>
            <person name="Guigo R."/>
            <person name="Stanke M."/>
            <person name="Alvarado L."/>
            <person name="Amedeo P."/>
            <person name="Antoine C.H."/>
            <person name="Arensburger P."/>
            <person name="Bidwell S.L."/>
            <person name="Crawford M."/>
            <person name="Camaro F."/>
            <person name="Devon K."/>
            <person name="Engels R."/>
            <person name="Hammond M."/>
            <person name="Howarth C."/>
            <person name="Koehrsen M."/>
            <person name="Lawson D."/>
            <person name="Montgomery P."/>
            <person name="Nene V."/>
            <person name="Nusbaum C."/>
            <person name="Puiu D."/>
            <person name="Romero-Severson J."/>
            <person name="Severson D.W."/>
            <person name="Shumway M."/>
            <person name="Sisk P."/>
            <person name="Stolte C."/>
            <person name="Zeng Q."/>
            <person name="Eisenstadt E."/>
            <person name="Fraser-Liggett C."/>
            <person name="Strausberg R."/>
            <person name="Galagan J."/>
            <person name="Birren B."/>
            <person name="Collins F.H."/>
        </authorList>
    </citation>
    <scope>NUCLEOTIDE SEQUENCE [LARGE SCALE GENOMIC DNA]</scope>
    <source>
        <strain evidence="1">JHB</strain>
    </source>
</reference>
<accession>B0X2I2</accession>
<reference evidence="2" key="2">
    <citation type="submission" date="2020-05" db="UniProtKB">
        <authorList>
            <consortium name="EnsemblMetazoa"/>
        </authorList>
    </citation>
    <scope>IDENTIFICATION</scope>
    <source>
        <strain evidence="2">JHB</strain>
    </source>
</reference>
<organism>
    <name type="scientific">Culex quinquefasciatus</name>
    <name type="common">Southern house mosquito</name>
    <name type="synonym">Culex pungens</name>
    <dbReference type="NCBI Taxonomy" id="7176"/>
    <lineage>
        <taxon>Eukaryota</taxon>
        <taxon>Metazoa</taxon>
        <taxon>Ecdysozoa</taxon>
        <taxon>Arthropoda</taxon>
        <taxon>Hexapoda</taxon>
        <taxon>Insecta</taxon>
        <taxon>Pterygota</taxon>
        <taxon>Neoptera</taxon>
        <taxon>Endopterygota</taxon>
        <taxon>Diptera</taxon>
        <taxon>Nematocera</taxon>
        <taxon>Culicoidea</taxon>
        <taxon>Culicidae</taxon>
        <taxon>Culicinae</taxon>
        <taxon>Culicini</taxon>
        <taxon>Culex</taxon>
        <taxon>Culex</taxon>
    </lineage>
</organism>
<gene>
    <name evidence="2" type="primary">6046691</name>
    <name evidence="1" type="ORF">CpipJ_CPIJ013153</name>
</gene>
<dbReference type="Proteomes" id="UP000002320">
    <property type="component" value="Unassembled WGS sequence"/>
</dbReference>
<sequence>MLLVIAFAVQVIPSKSISPERMNQLVNISTVIIEYRQSISPNPFEFWFIYEQSRLPKNESVIQHVLTSTALIFTPRVVLSSPFRLADNLISRTKLIFFEFRSDVYTFAEDALLMGVHPKTKFVIIVRGRSCEEIPPSIYEAFKLRLNALYLLVDADVICRYVSLVRVLLEIRRPFAVEELFEVGTRDLNGYPIKFVTLGFGNYLYATINGNLDGSSIVCAYETKLISLITSRPRHATFKSIQDLNRAGVKVLLPPYKLSKYQEDFMDIQFEPMLEVSTLTVLDMVHSYLFDEATLKFSSKENVGQGSSYTALAEKVKMSILANYVLQPDLLGHFEQLFFKI</sequence>
<dbReference type="HOGENOM" id="CLU_814470_0_0_1"/>
<evidence type="ECO:0000313" key="2">
    <source>
        <dbReference type="EnsemblMetazoa" id="CPIJ013153-PA"/>
    </source>
</evidence>
<keyword evidence="3" id="KW-1185">Reference proteome</keyword>
<dbReference type="AlphaFoldDB" id="B0X2I2"/>
<dbReference type="InParanoid" id="B0X2I2"/>